<feature type="transmembrane region" description="Helical" evidence="6">
    <location>
        <begin position="243"/>
        <end position="267"/>
    </location>
</feature>
<feature type="transmembrane region" description="Helical" evidence="6">
    <location>
        <begin position="143"/>
        <end position="164"/>
    </location>
</feature>
<feature type="transmembrane region" description="Helical" evidence="6">
    <location>
        <begin position="312"/>
        <end position="328"/>
    </location>
</feature>
<reference evidence="8 9" key="1">
    <citation type="submission" date="2020-06" db="EMBL/GenBank/DDBJ databases">
        <title>High-quality draft genome of sulfate reducer Desulfobacter latus type strain AcrS2 isolated from marine sediment.</title>
        <authorList>
            <person name="Hoppe M."/>
            <person name="Larsen C.K."/>
            <person name="Marshall I.P.G."/>
            <person name="Schramm A."/>
            <person name="Marietou A.G."/>
        </authorList>
    </citation>
    <scope>NUCLEOTIDE SEQUENCE [LARGE SCALE GENOMIC DNA]</scope>
    <source>
        <strain evidence="8 9">AcRS2</strain>
    </source>
</reference>
<dbReference type="GO" id="GO:0012505">
    <property type="term" value="C:endomembrane system"/>
    <property type="evidence" value="ECO:0007669"/>
    <property type="project" value="UniProtKB-SubCell"/>
</dbReference>
<feature type="transmembrane region" description="Helical" evidence="6">
    <location>
        <begin position="82"/>
        <end position="101"/>
    </location>
</feature>
<evidence type="ECO:0000256" key="2">
    <source>
        <dbReference type="ARBA" id="ARBA00022448"/>
    </source>
</evidence>
<dbReference type="Proteomes" id="UP000553343">
    <property type="component" value="Unassembled WGS sequence"/>
</dbReference>
<keyword evidence="5 6" id="KW-0472">Membrane</keyword>
<evidence type="ECO:0000313" key="8">
    <source>
        <dbReference type="EMBL" id="NWH06523.1"/>
    </source>
</evidence>
<dbReference type="AlphaFoldDB" id="A0A850T430"/>
<keyword evidence="4 6" id="KW-1133">Transmembrane helix</keyword>
<dbReference type="InterPro" id="IPR036259">
    <property type="entry name" value="MFS_trans_sf"/>
</dbReference>
<dbReference type="EMBL" id="JACADJ010000082">
    <property type="protein sequence ID" value="NWH06523.1"/>
    <property type="molecule type" value="Genomic_DNA"/>
</dbReference>
<evidence type="ECO:0000256" key="3">
    <source>
        <dbReference type="ARBA" id="ARBA00022692"/>
    </source>
</evidence>
<proteinExistence type="predicted"/>
<name>A0A850T430_9BACT</name>
<evidence type="ECO:0000256" key="4">
    <source>
        <dbReference type="ARBA" id="ARBA00022989"/>
    </source>
</evidence>
<dbReference type="PANTHER" id="PTHR23519:SF1">
    <property type="entry name" value="AUTOPHAGY-RELATED PROTEIN 22"/>
    <property type="match status" value="1"/>
</dbReference>
<dbReference type="PROSITE" id="PS50850">
    <property type="entry name" value="MFS"/>
    <property type="match status" value="1"/>
</dbReference>
<feature type="transmembrane region" description="Helical" evidence="6">
    <location>
        <begin position="279"/>
        <end position="300"/>
    </location>
</feature>
<organism evidence="8 9">
    <name type="scientific">Desulfobacter latus</name>
    <dbReference type="NCBI Taxonomy" id="2292"/>
    <lineage>
        <taxon>Bacteria</taxon>
        <taxon>Pseudomonadati</taxon>
        <taxon>Thermodesulfobacteriota</taxon>
        <taxon>Desulfobacteria</taxon>
        <taxon>Desulfobacterales</taxon>
        <taxon>Desulfobacteraceae</taxon>
        <taxon>Desulfobacter</taxon>
    </lineage>
</organism>
<evidence type="ECO:0000256" key="1">
    <source>
        <dbReference type="ARBA" id="ARBA00004127"/>
    </source>
</evidence>
<comment type="caution">
    <text evidence="8">The sequence shown here is derived from an EMBL/GenBank/DDBJ whole genome shotgun (WGS) entry which is preliminary data.</text>
</comment>
<evidence type="ECO:0000256" key="6">
    <source>
        <dbReference type="SAM" id="Phobius"/>
    </source>
</evidence>
<protein>
    <submittedName>
        <fullName evidence="8">MFS transporter</fullName>
    </submittedName>
</protein>
<evidence type="ECO:0000259" key="7">
    <source>
        <dbReference type="PROSITE" id="PS50850"/>
    </source>
</evidence>
<comment type="subcellular location">
    <subcellularLocation>
        <location evidence="1">Endomembrane system</location>
        <topology evidence="1">Multi-pass membrane protein</topology>
    </subcellularLocation>
</comment>
<dbReference type="InterPro" id="IPR024671">
    <property type="entry name" value="Atg22-like"/>
</dbReference>
<evidence type="ECO:0000256" key="5">
    <source>
        <dbReference type="ARBA" id="ARBA00023136"/>
    </source>
</evidence>
<accession>A0A850T430</accession>
<feature type="domain" description="Major facilitator superfamily (MFS) profile" evidence="7">
    <location>
        <begin position="242"/>
        <end position="428"/>
    </location>
</feature>
<keyword evidence="2" id="KW-0813">Transport</keyword>
<dbReference type="InterPro" id="IPR050495">
    <property type="entry name" value="ATG22/LtaA_families"/>
</dbReference>
<dbReference type="GO" id="GO:0022857">
    <property type="term" value="F:transmembrane transporter activity"/>
    <property type="evidence" value="ECO:0007669"/>
    <property type="project" value="InterPro"/>
</dbReference>
<dbReference type="SUPFAM" id="SSF103473">
    <property type="entry name" value="MFS general substrate transporter"/>
    <property type="match status" value="1"/>
</dbReference>
<dbReference type="PANTHER" id="PTHR23519">
    <property type="entry name" value="AUTOPHAGY-RELATED PROTEIN 22"/>
    <property type="match status" value="1"/>
</dbReference>
<gene>
    <name evidence="8" type="ORF">HXW94_16290</name>
</gene>
<dbReference type="InterPro" id="IPR020846">
    <property type="entry name" value="MFS_dom"/>
</dbReference>
<feature type="transmembrane region" description="Helical" evidence="6">
    <location>
        <begin position="51"/>
        <end position="70"/>
    </location>
</feature>
<keyword evidence="3 6" id="KW-0812">Transmembrane</keyword>
<feature type="transmembrane region" description="Helical" evidence="6">
    <location>
        <begin position="367"/>
        <end position="389"/>
    </location>
</feature>
<dbReference type="Gene3D" id="1.20.1250.20">
    <property type="entry name" value="MFS general substrate transporter like domains"/>
    <property type="match status" value="2"/>
</dbReference>
<dbReference type="Pfam" id="PF11700">
    <property type="entry name" value="ATG22"/>
    <property type="match status" value="1"/>
</dbReference>
<keyword evidence="9" id="KW-1185">Reference proteome</keyword>
<feature type="transmembrane region" description="Helical" evidence="6">
    <location>
        <begin position="395"/>
        <end position="414"/>
    </location>
</feature>
<feature type="transmembrane region" description="Helical" evidence="6">
    <location>
        <begin position="334"/>
        <end position="355"/>
    </location>
</feature>
<sequence length="428" mass="46403">MNRTGTDKKQIFGWVMYDFANSAYTTLIVTFIYATYFVSAIAPDNIHGTALWSRAVTLTAFSVAFLSPLLGALADHGNLRKMFLFISTLIGAAASAMLWFVKPGQVYQALIWFVLSNIAFEVGMVFYNAFLPDIASEKNIGRISGIGWGVGYIGGLLAMFVAMAGFINPENPWFGVSRESGANIRATCILVALWYGLFSIPLFVLVKSSPGNPKKDSSKAAIIRAAFADLKDTFKDIRSYREIVTLLIARMIYNDGLVTIFAFGGIYAAGTFGFSFKEIMIFGIVLNLAAGTGALIMGIFDDKLGGKATIQISNIILTLAVILAVFAPDKEMFWTAGVLVGFFAGPNQSASRSLLGRFVPREKENQFFGFFTFSGKLTAFFGPLFLGILTQMFNSQRAGVAVVAVFFVIGFLILSKVDEQAGKAAAGK</sequence>
<feature type="transmembrane region" description="Helical" evidence="6">
    <location>
        <begin position="21"/>
        <end position="39"/>
    </location>
</feature>
<evidence type="ECO:0000313" key="9">
    <source>
        <dbReference type="Proteomes" id="UP000553343"/>
    </source>
</evidence>
<feature type="transmembrane region" description="Helical" evidence="6">
    <location>
        <begin position="184"/>
        <end position="206"/>
    </location>
</feature>
<feature type="transmembrane region" description="Helical" evidence="6">
    <location>
        <begin position="107"/>
        <end position="131"/>
    </location>
</feature>
<dbReference type="RefSeq" id="WP_178367977.1">
    <property type="nucleotide sequence ID" value="NZ_JACADJ010000082.1"/>
</dbReference>